<evidence type="ECO:0000313" key="2">
    <source>
        <dbReference type="Proteomes" id="UP000789595"/>
    </source>
</evidence>
<evidence type="ECO:0000313" key="1">
    <source>
        <dbReference type="EMBL" id="CAH0367541.1"/>
    </source>
</evidence>
<proteinExistence type="predicted"/>
<sequence length="185" mass="19204">MGAGASALQSLPDQVPKKQAQALAAATPGLHWDDHIWAEIEQSDGTADKVDIIGLLDQLNLRVRMAEEHGEELLAVDGCAVSDSCPGAFSDRSDDDDDLPAMVFADGTGGLVVGASRKTSPARRKRAAKPRADVEETFASDGTAFGDIAADAPGTFDEDAEFFGWAADSKGGPDLSLVGAKCCSP</sequence>
<reference evidence="1" key="1">
    <citation type="submission" date="2021-11" db="EMBL/GenBank/DDBJ databases">
        <authorList>
            <consortium name="Genoscope - CEA"/>
            <person name="William W."/>
        </authorList>
    </citation>
    <scope>NUCLEOTIDE SEQUENCE</scope>
</reference>
<gene>
    <name evidence="1" type="ORF">PECAL_2P05660</name>
</gene>
<name>A0A8J2WZ35_9STRA</name>
<comment type="caution">
    <text evidence="1">The sequence shown here is derived from an EMBL/GenBank/DDBJ whole genome shotgun (WGS) entry which is preliminary data.</text>
</comment>
<dbReference type="AlphaFoldDB" id="A0A8J2WZ35"/>
<protein>
    <submittedName>
        <fullName evidence="1">Uncharacterized protein</fullName>
    </submittedName>
</protein>
<dbReference type="Proteomes" id="UP000789595">
    <property type="component" value="Unassembled WGS sequence"/>
</dbReference>
<accession>A0A8J2WZ35</accession>
<organism evidence="1 2">
    <name type="scientific">Pelagomonas calceolata</name>
    <dbReference type="NCBI Taxonomy" id="35677"/>
    <lineage>
        <taxon>Eukaryota</taxon>
        <taxon>Sar</taxon>
        <taxon>Stramenopiles</taxon>
        <taxon>Ochrophyta</taxon>
        <taxon>Pelagophyceae</taxon>
        <taxon>Pelagomonadales</taxon>
        <taxon>Pelagomonadaceae</taxon>
        <taxon>Pelagomonas</taxon>
    </lineage>
</organism>
<dbReference type="EMBL" id="CAKKNE010000002">
    <property type="protein sequence ID" value="CAH0367541.1"/>
    <property type="molecule type" value="Genomic_DNA"/>
</dbReference>
<keyword evidence="2" id="KW-1185">Reference proteome</keyword>